<gene>
    <name evidence="1" type="ORF">E2I14_14090</name>
</gene>
<dbReference type="OrthoDB" id="9182829at2"/>
<reference evidence="1 2" key="1">
    <citation type="submission" date="2019-03" db="EMBL/GenBank/DDBJ databases">
        <title>Sapientia aquatica gen. nov., sp. nov., isolated from a crater lake.</title>
        <authorList>
            <person name="Felfoldi T."/>
            <person name="Szabo A."/>
            <person name="Toth E."/>
            <person name="Schumann P."/>
            <person name="Keki Z."/>
            <person name="Marialigeti K."/>
            <person name="Mathe I."/>
        </authorList>
    </citation>
    <scope>NUCLEOTIDE SEQUENCE [LARGE SCALE GENOMIC DNA]</scope>
    <source>
        <strain evidence="1 2">SA-152</strain>
    </source>
</reference>
<proteinExistence type="predicted"/>
<evidence type="ECO:0000313" key="1">
    <source>
        <dbReference type="EMBL" id="TDK63701.1"/>
    </source>
</evidence>
<evidence type="ECO:0000313" key="2">
    <source>
        <dbReference type="Proteomes" id="UP000294829"/>
    </source>
</evidence>
<comment type="caution">
    <text evidence="1">The sequence shown here is derived from an EMBL/GenBank/DDBJ whole genome shotgun (WGS) entry which is preliminary data.</text>
</comment>
<dbReference type="EMBL" id="SMYL01000008">
    <property type="protein sequence ID" value="TDK63701.1"/>
    <property type="molecule type" value="Genomic_DNA"/>
</dbReference>
<name>A0A4R5VWQ6_9BURK</name>
<protein>
    <submittedName>
        <fullName evidence="1">Uncharacterized protein</fullName>
    </submittedName>
</protein>
<accession>A0A4R5VWQ6</accession>
<organism evidence="1 2">
    <name type="scientific">Sapientia aquatica</name>
    <dbReference type="NCBI Taxonomy" id="1549640"/>
    <lineage>
        <taxon>Bacteria</taxon>
        <taxon>Pseudomonadati</taxon>
        <taxon>Pseudomonadota</taxon>
        <taxon>Betaproteobacteria</taxon>
        <taxon>Burkholderiales</taxon>
        <taxon>Oxalobacteraceae</taxon>
        <taxon>Sapientia</taxon>
    </lineage>
</organism>
<keyword evidence="2" id="KW-1185">Reference proteome</keyword>
<dbReference type="Proteomes" id="UP000294829">
    <property type="component" value="Unassembled WGS sequence"/>
</dbReference>
<sequence length="210" mass="23394">MNKSSILIFSPDNEPYLGSQLLKLFDDTIVKSMAVHRQLGARTYAADLSQLQIAATEIIPQGVSIALSMRELIRQGYLFSAGILMRPLVERAGMIYYLHKYPEAVRSWHDGWPRKTQPTFDKLLDLIMPSTCDEERKETLEILNKLVHSDPKTASYNSTTRSDGLCASAAGKELNEPIKADAISAFATRCLDRLTSISIQILGAPSEQIH</sequence>
<dbReference type="RefSeq" id="WP_133329639.1">
    <property type="nucleotide sequence ID" value="NZ_SMYL01000008.1"/>
</dbReference>
<dbReference type="AlphaFoldDB" id="A0A4R5VWQ6"/>